<gene>
    <name evidence="1" type="ORF">UFOVP1604_297</name>
</gene>
<name>A0A6J5SWT9_9CAUD</name>
<sequence length="725" mass="80956">MAVAPLIKPIQTQKGMFYTFQSSIEDLSLTFNNNTNKFKFSKFALLRIPEIGIPTTMTTDNKMQFFAQGETPVLSNLSNNENLNLANSFQNYALNLESLLISQTSYKREKKLNVSERVFWKWLKEAGAIRWRDSNTTEVIQTLPVGQSRWSEDWSDPNSTTYDRVVKYIGEIDVVNSVRSKDNSYSELYIHVPTNVGATPTVLFESKPDENYGPDMIIVNTPGDPLDLEYLNGRHYNDTHPFAGMSLQAFYDLDANIVDNYISNTLSAQPASTGFWWGSHSVQNAYYTDKAEYFGTPYGGVLTSAPKNQRIFKDYPASSRSVEYIRSTHDGMVIDFKLSDYLLAQQNTNIKSFAQLNDSYTNSDFEFNAILVYYDVYDPSPNAVAGTEPVTVTNLYGVYFLNKVVQSGSEYIIPMITKNKPDTINKTNGNAFAFKVNLKFDTSIEDVSVEKSVNDYSTVALELFYDVLTEMRSLQTKFNDKLLELESLKTDVNLAKDALLNTTSLTSISTRLSALETTVAASTSAFAEATSIMMLIDSVNSRIDELLSGTVSLQIKYNTDSFKPGYGMVLDKTIPGQIVFASGVQNYSVINEVDFSVNVQGEKYVKLGIGGTQIRHLKLNGSGNPIPFTLTRDLTLYIDDSINAWSFGQTLRIVCDSQIIPSSYTITLKTDSQNITNSLASYNTIIAQLNAADFPTTYGRTGTTIIDIICTNAKTLTFSVDKIIR</sequence>
<organism evidence="1">
    <name type="scientific">uncultured Caudovirales phage</name>
    <dbReference type="NCBI Taxonomy" id="2100421"/>
    <lineage>
        <taxon>Viruses</taxon>
        <taxon>Duplodnaviria</taxon>
        <taxon>Heunggongvirae</taxon>
        <taxon>Uroviricota</taxon>
        <taxon>Caudoviricetes</taxon>
        <taxon>Peduoviridae</taxon>
        <taxon>Maltschvirus</taxon>
        <taxon>Maltschvirus maltsch</taxon>
    </lineage>
</organism>
<reference evidence="1" key="1">
    <citation type="submission" date="2020-05" db="EMBL/GenBank/DDBJ databases">
        <authorList>
            <person name="Chiriac C."/>
            <person name="Salcher M."/>
            <person name="Ghai R."/>
            <person name="Kavagutti S V."/>
        </authorList>
    </citation>
    <scope>NUCLEOTIDE SEQUENCE</scope>
</reference>
<protein>
    <submittedName>
        <fullName evidence="1">Uncharacterized protein</fullName>
    </submittedName>
</protein>
<dbReference type="EMBL" id="LR797474">
    <property type="protein sequence ID" value="CAB4219214.1"/>
    <property type="molecule type" value="Genomic_DNA"/>
</dbReference>
<proteinExistence type="predicted"/>
<evidence type="ECO:0000313" key="1">
    <source>
        <dbReference type="EMBL" id="CAB4219214.1"/>
    </source>
</evidence>
<accession>A0A6J5SWT9</accession>